<proteinExistence type="predicted"/>
<feature type="domain" description="SseB protein N-terminal" evidence="1">
    <location>
        <begin position="23"/>
        <end position="149"/>
    </location>
</feature>
<accession>A0ABY8G0R7</accession>
<evidence type="ECO:0000259" key="1">
    <source>
        <dbReference type="Pfam" id="PF07179"/>
    </source>
</evidence>
<keyword evidence="3" id="KW-1185">Reference proteome</keyword>
<dbReference type="InterPro" id="IPR009839">
    <property type="entry name" value="SseB_N"/>
</dbReference>
<dbReference type="EMBL" id="CP121208">
    <property type="protein sequence ID" value="WFM84077.1"/>
    <property type="molecule type" value="Genomic_DNA"/>
</dbReference>
<gene>
    <name evidence="2" type="ORF">P7079_03630</name>
</gene>
<organism evidence="2 3">
    <name type="scientific">Arcanobacterium canis</name>
    <dbReference type="NCBI Taxonomy" id="999183"/>
    <lineage>
        <taxon>Bacteria</taxon>
        <taxon>Bacillati</taxon>
        <taxon>Actinomycetota</taxon>
        <taxon>Actinomycetes</taxon>
        <taxon>Actinomycetales</taxon>
        <taxon>Actinomycetaceae</taxon>
        <taxon>Arcanobacterium</taxon>
    </lineage>
</organism>
<name>A0ABY8G0R7_9ACTO</name>
<reference evidence="2 3" key="1">
    <citation type="submission" date="2023-03" db="EMBL/GenBank/DDBJ databases">
        <title>Complete genome of Arcanobacterium canis strain DSM 25104 isolated in 2010 from a canine otitis externa in Germany.</title>
        <authorList>
            <person name="Borowiak M."/>
            <person name="Kreitlow A."/>
            <person name="Malorny B."/>
            <person name="Laemmler C."/>
            <person name="Prenger-Berninghoff E."/>
            <person name="Ploetz M."/>
            <person name="Abdulmawjood A."/>
        </authorList>
    </citation>
    <scope>NUCLEOTIDE SEQUENCE [LARGE SCALE GENOMIC DNA]</scope>
    <source>
        <strain evidence="2 3">DSM 25104</strain>
    </source>
</reference>
<evidence type="ECO:0000313" key="3">
    <source>
        <dbReference type="Proteomes" id="UP001215216"/>
    </source>
</evidence>
<sequence>MAIPRDLTGSNPFAGDDGSIEPALAYALTQPEELRAKAVVSALGRVLVPVVPHPHPGRDADGGVVEHEKVVANACGTDDDSLVKIPFPGGRDSLVVFSSAQAMAAWNPQARPVPANIMTVASEALRLEIGLISLDPGLPSQMLIGRSAVVALATRTPWRAPWEDSHLAGILNDGLGDDARVRLIPGIDGTAVIELVVENADKHGVLVLIAALTSLIESDEYLKARLDAVEIRPVLS</sequence>
<protein>
    <submittedName>
        <fullName evidence="2">SseB family protein</fullName>
    </submittedName>
</protein>
<dbReference type="Pfam" id="PF07179">
    <property type="entry name" value="SseB"/>
    <property type="match status" value="1"/>
</dbReference>
<dbReference type="RefSeq" id="WP_278013472.1">
    <property type="nucleotide sequence ID" value="NZ_CP121208.1"/>
</dbReference>
<dbReference type="Proteomes" id="UP001215216">
    <property type="component" value="Chromosome"/>
</dbReference>
<evidence type="ECO:0000313" key="2">
    <source>
        <dbReference type="EMBL" id="WFM84077.1"/>
    </source>
</evidence>